<dbReference type="Proteomes" id="UP000199375">
    <property type="component" value="Unassembled WGS sequence"/>
</dbReference>
<dbReference type="Pfam" id="PF02709">
    <property type="entry name" value="Glyco_transf_7C"/>
    <property type="match status" value="1"/>
</dbReference>
<evidence type="ECO:0000313" key="5">
    <source>
        <dbReference type="Proteomes" id="UP000199375"/>
    </source>
</evidence>
<feature type="domain" description="Galactosyltransferase C-terminal" evidence="3">
    <location>
        <begin position="173"/>
        <end position="231"/>
    </location>
</feature>
<evidence type="ECO:0000259" key="3">
    <source>
        <dbReference type="Pfam" id="PF02709"/>
    </source>
</evidence>
<organism evidence="4 5">
    <name type="scientific">Micromonospora haikouensis</name>
    <dbReference type="NCBI Taxonomy" id="686309"/>
    <lineage>
        <taxon>Bacteria</taxon>
        <taxon>Bacillati</taxon>
        <taxon>Actinomycetota</taxon>
        <taxon>Actinomycetes</taxon>
        <taxon>Micromonosporales</taxon>
        <taxon>Micromonosporaceae</taxon>
        <taxon>Micromonospora</taxon>
    </lineage>
</organism>
<sequence length="432" mass="47043">MSSGAATPLISVIVPTYNRSPLLRGTLTALAGQRMPAERYEVVVADDGSTDDTRQAVAAFADRLRLRYHFQPDLGFRAAAARNAGARLATGDVLAFVDTGVLPGPDFLTAHLAAHARPGPPRAVLGYTFGYQPGDPVPGLEAATRDRTPEEIVRTFGALPSFQDGRHATFASTAFDLSRVPLAWQLFWSLNCSVPAADFHAVGGFDEDFRSWGGEDIELGLRLDRHGLAFEVSREAWAVDSPHPREAAVDTGDDPSNVLTILRKHPEPMLELLWAWFARHLPQLEDTRAWHLRQELPAIRRAVNRVRALDVTAELARLRDTVPPGTRIAVFGCGGELPPGFPPAHLFDYDETLIARLSDDPARSAHHALGIRTVLPDDAVDVVWLTSRMTPLWRRWRAHLLAEARRIGGSVQGPLVQGPLVQVAAAASIAAG</sequence>
<proteinExistence type="predicted"/>
<dbReference type="GO" id="GO:0016740">
    <property type="term" value="F:transferase activity"/>
    <property type="evidence" value="ECO:0007669"/>
    <property type="project" value="UniProtKB-KW"/>
</dbReference>
<dbReference type="InterPro" id="IPR029044">
    <property type="entry name" value="Nucleotide-diphossugar_trans"/>
</dbReference>
<gene>
    <name evidence="4" type="ORF">GA0070558_114175</name>
</gene>
<dbReference type="AlphaFoldDB" id="A0A1C4WDB9"/>
<dbReference type="Gene3D" id="3.90.550.10">
    <property type="entry name" value="Spore Coat Polysaccharide Biosynthesis Protein SpsA, Chain A"/>
    <property type="match status" value="1"/>
</dbReference>
<dbReference type="EMBL" id="FMCW01000014">
    <property type="protein sequence ID" value="SCE94119.1"/>
    <property type="molecule type" value="Genomic_DNA"/>
</dbReference>
<protein>
    <submittedName>
        <fullName evidence="4">Glycosyltransferase, GT2 family</fullName>
    </submittedName>
</protein>
<dbReference type="InterPro" id="IPR050834">
    <property type="entry name" value="Glycosyltransf_2"/>
</dbReference>
<feature type="domain" description="Glycosyltransferase 2-like" evidence="2">
    <location>
        <begin position="11"/>
        <end position="120"/>
    </location>
</feature>
<dbReference type="PANTHER" id="PTHR43685:SF3">
    <property type="entry name" value="SLR2126 PROTEIN"/>
    <property type="match status" value="1"/>
</dbReference>
<dbReference type="SUPFAM" id="SSF53448">
    <property type="entry name" value="Nucleotide-diphospho-sugar transferases"/>
    <property type="match status" value="1"/>
</dbReference>
<evidence type="ECO:0000259" key="2">
    <source>
        <dbReference type="Pfam" id="PF00535"/>
    </source>
</evidence>
<name>A0A1C4WDB9_9ACTN</name>
<dbReference type="InterPro" id="IPR001173">
    <property type="entry name" value="Glyco_trans_2-like"/>
</dbReference>
<dbReference type="PANTHER" id="PTHR43685">
    <property type="entry name" value="GLYCOSYLTRANSFERASE"/>
    <property type="match status" value="1"/>
</dbReference>
<dbReference type="InterPro" id="IPR027791">
    <property type="entry name" value="Galactosyl_T_C"/>
</dbReference>
<keyword evidence="1 4" id="KW-0808">Transferase</keyword>
<evidence type="ECO:0000256" key="1">
    <source>
        <dbReference type="ARBA" id="ARBA00022679"/>
    </source>
</evidence>
<accession>A0A1C4WDB9</accession>
<reference evidence="4 5" key="1">
    <citation type="submission" date="2016-06" db="EMBL/GenBank/DDBJ databases">
        <authorList>
            <person name="Kjaerup R.B."/>
            <person name="Dalgaard T.S."/>
            <person name="Juul-Madsen H.R."/>
        </authorList>
    </citation>
    <scope>NUCLEOTIDE SEQUENCE [LARGE SCALE GENOMIC DNA]</scope>
    <source>
        <strain evidence="4 5">DSM 45626</strain>
    </source>
</reference>
<dbReference type="Pfam" id="PF00535">
    <property type="entry name" value="Glycos_transf_2"/>
    <property type="match status" value="1"/>
</dbReference>
<dbReference type="RefSeq" id="WP_091280721.1">
    <property type="nucleotide sequence ID" value="NZ_FMCW01000014.1"/>
</dbReference>
<evidence type="ECO:0000313" key="4">
    <source>
        <dbReference type="EMBL" id="SCE94119.1"/>
    </source>
</evidence>